<dbReference type="Proteomes" id="UP001066276">
    <property type="component" value="Chromosome 3_2"/>
</dbReference>
<protein>
    <submittedName>
        <fullName evidence="1">Uncharacterized protein</fullName>
    </submittedName>
</protein>
<proteinExistence type="predicted"/>
<sequence>MTPVQLVVLKKHALQAFVAKRAPEKACLVLRGRRPAHLFYSSVINGSNMLLSYSGAGAQLTGAVGLNGEPVKRNAASGCRLFNSKDT</sequence>
<reference evidence="1" key="1">
    <citation type="journal article" date="2022" name="bioRxiv">
        <title>Sequencing and chromosome-scale assembly of the giantPleurodeles waltlgenome.</title>
        <authorList>
            <person name="Brown T."/>
            <person name="Elewa A."/>
            <person name="Iarovenko S."/>
            <person name="Subramanian E."/>
            <person name="Araus A.J."/>
            <person name="Petzold A."/>
            <person name="Susuki M."/>
            <person name="Suzuki K.-i.T."/>
            <person name="Hayashi T."/>
            <person name="Toyoda A."/>
            <person name="Oliveira C."/>
            <person name="Osipova E."/>
            <person name="Leigh N.D."/>
            <person name="Simon A."/>
            <person name="Yun M.H."/>
        </authorList>
    </citation>
    <scope>NUCLEOTIDE SEQUENCE</scope>
    <source>
        <strain evidence="1">20211129_DDA</strain>
        <tissue evidence="1">Liver</tissue>
    </source>
</reference>
<keyword evidence="2" id="KW-1185">Reference proteome</keyword>
<evidence type="ECO:0000313" key="2">
    <source>
        <dbReference type="Proteomes" id="UP001066276"/>
    </source>
</evidence>
<evidence type="ECO:0000313" key="1">
    <source>
        <dbReference type="EMBL" id="KAJ1176017.1"/>
    </source>
</evidence>
<accession>A0AAV7THE6</accession>
<gene>
    <name evidence="1" type="ORF">NDU88_001301</name>
</gene>
<name>A0AAV7THE6_PLEWA</name>
<dbReference type="EMBL" id="JANPWB010000006">
    <property type="protein sequence ID" value="KAJ1176017.1"/>
    <property type="molecule type" value="Genomic_DNA"/>
</dbReference>
<dbReference type="AlphaFoldDB" id="A0AAV7THE6"/>
<comment type="caution">
    <text evidence="1">The sequence shown here is derived from an EMBL/GenBank/DDBJ whole genome shotgun (WGS) entry which is preliminary data.</text>
</comment>
<organism evidence="1 2">
    <name type="scientific">Pleurodeles waltl</name>
    <name type="common">Iberian ribbed newt</name>
    <dbReference type="NCBI Taxonomy" id="8319"/>
    <lineage>
        <taxon>Eukaryota</taxon>
        <taxon>Metazoa</taxon>
        <taxon>Chordata</taxon>
        <taxon>Craniata</taxon>
        <taxon>Vertebrata</taxon>
        <taxon>Euteleostomi</taxon>
        <taxon>Amphibia</taxon>
        <taxon>Batrachia</taxon>
        <taxon>Caudata</taxon>
        <taxon>Salamandroidea</taxon>
        <taxon>Salamandridae</taxon>
        <taxon>Pleurodelinae</taxon>
        <taxon>Pleurodeles</taxon>
    </lineage>
</organism>